<dbReference type="SUPFAM" id="SSF53335">
    <property type="entry name" value="S-adenosyl-L-methionine-dependent methyltransferases"/>
    <property type="match status" value="1"/>
</dbReference>
<dbReference type="InterPro" id="IPR029063">
    <property type="entry name" value="SAM-dependent_MTases_sf"/>
</dbReference>
<accession>A0ABQ3DAC8</accession>
<evidence type="ECO:0008006" key="3">
    <source>
        <dbReference type="Google" id="ProtNLM"/>
    </source>
</evidence>
<name>A0ABQ3DAC8_9RHOB</name>
<protein>
    <recommendedName>
        <fullName evidence="3">Class I SAM-dependent methyltransferase</fullName>
    </recommendedName>
</protein>
<organism evidence="1 2">
    <name type="scientific">Paramylibacter ulvae</name>
    <dbReference type="NCBI Taxonomy" id="1651968"/>
    <lineage>
        <taxon>Bacteria</taxon>
        <taxon>Pseudomonadati</taxon>
        <taxon>Pseudomonadota</taxon>
        <taxon>Alphaproteobacteria</taxon>
        <taxon>Rhodobacterales</taxon>
        <taxon>Paracoccaceae</taxon>
        <taxon>Paramylibacter</taxon>
    </lineage>
</organism>
<reference evidence="2" key="1">
    <citation type="journal article" date="2019" name="Int. J. Syst. Evol. Microbiol.">
        <title>The Global Catalogue of Microorganisms (GCM) 10K type strain sequencing project: providing services to taxonomists for standard genome sequencing and annotation.</title>
        <authorList>
            <consortium name="The Broad Institute Genomics Platform"/>
            <consortium name="The Broad Institute Genome Sequencing Center for Infectious Disease"/>
            <person name="Wu L."/>
            <person name="Ma J."/>
        </authorList>
    </citation>
    <scope>NUCLEOTIDE SEQUENCE [LARGE SCALE GENOMIC DNA]</scope>
    <source>
        <strain evidence="2">KCTC 32465</strain>
    </source>
</reference>
<gene>
    <name evidence="1" type="ORF">GCM10008927_30150</name>
</gene>
<comment type="caution">
    <text evidence="1">The sequence shown here is derived from an EMBL/GenBank/DDBJ whole genome shotgun (WGS) entry which is preliminary data.</text>
</comment>
<evidence type="ECO:0000313" key="1">
    <source>
        <dbReference type="EMBL" id="GHA62689.1"/>
    </source>
</evidence>
<dbReference type="Pfam" id="PF13578">
    <property type="entry name" value="Methyltransf_24"/>
    <property type="match status" value="1"/>
</dbReference>
<evidence type="ECO:0000313" key="2">
    <source>
        <dbReference type="Proteomes" id="UP000634455"/>
    </source>
</evidence>
<keyword evidence="2" id="KW-1185">Reference proteome</keyword>
<dbReference type="Proteomes" id="UP000634455">
    <property type="component" value="Unassembled WGS sequence"/>
</dbReference>
<dbReference type="EMBL" id="BMZF01000015">
    <property type="protein sequence ID" value="GHA62689.1"/>
    <property type="molecule type" value="Genomic_DNA"/>
</dbReference>
<dbReference type="Gene3D" id="3.40.50.150">
    <property type="entry name" value="Vaccinia Virus protein VP39"/>
    <property type="match status" value="1"/>
</dbReference>
<sequence>MLSLFAIHDLDTMISLDVPWWNYDAIDEVEKFLKSHPHSNVFEYGSGASTVWLSKRCGNVTSVEHHKNWHKMLIKRPDISDNINLVLREAKKVSLTNGIYSQKPGNKNMDFSDYVKEITKYENKFDLVIIDGRARDDCLKIALACLNPGALIVFDNSRRKRYQKRLNAISGRCERYNGLVPSLPYFDETTLIFPEIQ</sequence>
<proteinExistence type="predicted"/>